<feature type="region of interest" description="Disordered" evidence="5">
    <location>
        <begin position="146"/>
        <end position="167"/>
    </location>
</feature>
<dbReference type="PANTHER" id="PTHR16290:SF0">
    <property type="entry name" value="DECAPPING PROTEIN 1, ISOFORM A"/>
    <property type="match status" value="1"/>
</dbReference>
<evidence type="ECO:0000256" key="5">
    <source>
        <dbReference type="SAM" id="MobiDB-lite"/>
    </source>
</evidence>
<evidence type="ECO:0000256" key="1">
    <source>
        <dbReference type="ARBA" id="ARBA00004496"/>
    </source>
</evidence>
<sequence length="252" mass="27406">MTGGGKQPKVDHTQTDSMNLKVLRRDDPSIQTILGSASSIAMYELDMQTTKWHRKNVEGSLFVVERKKSSSNSSSRFQFIVLNRLSDERFVESIAKDAEFEMSEKYLLYKTDTDEVNGVWFYDEKEQTNIYEIIQRAQEMERSGIYANNGEEGGGGGGTGTTKSGGSSIEDVASLFQSAMSGFGGGAEKPAKPKPKKETNIAAGKKKSGGVGSSAGENSSGAMITRDAIRNAMLRLATNDQFLDAVASELNR</sequence>
<keyword evidence="4" id="KW-0507">mRNA processing</keyword>
<evidence type="ECO:0008006" key="8">
    <source>
        <dbReference type="Google" id="ProtNLM"/>
    </source>
</evidence>
<dbReference type="InterPro" id="IPR011993">
    <property type="entry name" value="PH-like_dom_sf"/>
</dbReference>
<name>K8ENC7_9CHLO</name>
<protein>
    <recommendedName>
        <fullName evidence="8">mRNA-decapping enzyme-like protein</fullName>
    </recommendedName>
</protein>
<dbReference type="RefSeq" id="XP_007509661.1">
    <property type="nucleotide sequence ID" value="XM_007509599.1"/>
</dbReference>
<dbReference type="EMBL" id="FO082266">
    <property type="protein sequence ID" value="CCO19464.1"/>
    <property type="molecule type" value="Genomic_DNA"/>
</dbReference>
<dbReference type="PANTHER" id="PTHR16290">
    <property type="entry name" value="TRANSCRIPTION FACTOR SMIF DECAPPING ENZYME DCP1"/>
    <property type="match status" value="1"/>
</dbReference>
<dbReference type="CDD" id="cd09804">
    <property type="entry name" value="Dcp1"/>
    <property type="match status" value="1"/>
</dbReference>
<dbReference type="KEGG" id="bpg:Bathy13g01600"/>
<dbReference type="InterPro" id="IPR010334">
    <property type="entry name" value="Dcp1"/>
</dbReference>
<dbReference type="SUPFAM" id="SSF50729">
    <property type="entry name" value="PH domain-like"/>
    <property type="match status" value="1"/>
</dbReference>
<dbReference type="GeneID" id="19012112"/>
<dbReference type="GO" id="GO:0008047">
    <property type="term" value="F:enzyme activator activity"/>
    <property type="evidence" value="ECO:0007669"/>
    <property type="project" value="InterPro"/>
</dbReference>
<dbReference type="eggNOG" id="KOG2868">
    <property type="taxonomic scope" value="Eukaryota"/>
</dbReference>
<evidence type="ECO:0000313" key="7">
    <source>
        <dbReference type="Proteomes" id="UP000198341"/>
    </source>
</evidence>
<evidence type="ECO:0000313" key="6">
    <source>
        <dbReference type="EMBL" id="CCO19464.1"/>
    </source>
</evidence>
<proteinExistence type="inferred from homology"/>
<organism evidence="6 7">
    <name type="scientific">Bathycoccus prasinos</name>
    <dbReference type="NCBI Taxonomy" id="41875"/>
    <lineage>
        <taxon>Eukaryota</taxon>
        <taxon>Viridiplantae</taxon>
        <taxon>Chlorophyta</taxon>
        <taxon>Mamiellophyceae</taxon>
        <taxon>Mamiellales</taxon>
        <taxon>Bathycoccaceae</taxon>
        <taxon>Bathycoccus</taxon>
    </lineage>
</organism>
<comment type="similarity">
    <text evidence="2">Belongs to the DCP1 family.</text>
</comment>
<dbReference type="GO" id="GO:0000932">
    <property type="term" value="C:P-body"/>
    <property type="evidence" value="ECO:0007669"/>
    <property type="project" value="TreeGrafter"/>
</dbReference>
<gene>
    <name evidence="6" type="ordered locus">Bathy13g01600</name>
</gene>
<evidence type="ECO:0000256" key="2">
    <source>
        <dbReference type="ARBA" id="ARBA00008778"/>
    </source>
</evidence>
<feature type="compositionally biased region" description="Gly residues" evidence="5">
    <location>
        <begin position="151"/>
        <end position="160"/>
    </location>
</feature>
<dbReference type="OrthoDB" id="440673at2759"/>
<dbReference type="GO" id="GO:0031087">
    <property type="term" value="P:deadenylation-independent decapping of nuclear-transcribed mRNA"/>
    <property type="evidence" value="ECO:0007669"/>
    <property type="project" value="TreeGrafter"/>
</dbReference>
<dbReference type="Gene3D" id="2.30.29.30">
    <property type="entry name" value="Pleckstrin-homology domain (PH domain)/Phosphotyrosine-binding domain (PTB)"/>
    <property type="match status" value="1"/>
</dbReference>
<keyword evidence="7" id="KW-1185">Reference proteome</keyword>
<dbReference type="GO" id="GO:0000290">
    <property type="term" value="P:deadenylation-dependent decapping of nuclear-transcribed mRNA"/>
    <property type="evidence" value="ECO:0007669"/>
    <property type="project" value="InterPro"/>
</dbReference>
<evidence type="ECO:0000256" key="3">
    <source>
        <dbReference type="ARBA" id="ARBA00022490"/>
    </source>
</evidence>
<dbReference type="AlphaFoldDB" id="K8ENC7"/>
<dbReference type="STRING" id="41875.K8ENC7"/>
<dbReference type="GO" id="GO:0006397">
    <property type="term" value="P:mRNA processing"/>
    <property type="evidence" value="ECO:0007669"/>
    <property type="project" value="UniProtKB-KW"/>
</dbReference>
<dbReference type="GO" id="GO:0003729">
    <property type="term" value="F:mRNA binding"/>
    <property type="evidence" value="ECO:0007669"/>
    <property type="project" value="TreeGrafter"/>
</dbReference>
<reference evidence="6 7" key="1">
    <citation type="submission" date="2011-10" db="EMBL/GenBank/DDBJ databases">
        <authorList>
            <person name="Genoscope - CEA"/>
        </authorList>
    </citation>
    <scope>NUCLEOTIDE SEQUENCE [LARGE SCALE GENOMIC DNA]</scope>
    <source>
        <strain evidence="6 7">RCC 1105</strain>
    </source>
</reference>
<accession>K8ENC7</accession>
<comment type="subcellular location">
    <subcellularLocation>
        <location evidence="1">Cytoplasm</location>
    </subcellularLocation>
</comment>
<keyword evidence="3" id="KW-0963">Cytoplasm</keyword>
<feature type="region of interest" description="Disordered" evidence="5">
    <location>
        <begin position="183"/>
        <end position="220"/>
    </location>
</feature>
<dbReference type="Proteomes" id="UP000198341">
    <property type="component" value="Chromosome 13"/>
</dbReference>
<dbReference type="Pfam" id="PF06058">
    <property type="entry name" value="DCP1"/>
    <property type="match status" value="1"/>
</dbReference>
<evidence type="ECO:0000256" key="4">
    <source>
        <dbReference type="ARBA" id="ARBA00022664"/>
    </source>
</evidence>